<evidence type="ECO:0000256" key="1">
    <source>
        <dbReference type="ARBA" id="ARBA00004245"/>
    </source>
</evidence>
<comment type="similarity">
    <text evidence="2 9">Belongs to the actin family.</text>
</comment>
<dbReference type="SUPFAM" id="SSF53067">
    <property type="entry name" value="Actin-like ATPase domain"/>
    <property type="match status" value="2"/>
</dbReference>
<gene>
    <name evidence="11" type="primary">LOC115620165</name>
    <name evidence="12" type="synonym">LOC115634552</name>
</gene>
<keyword evidence="6" id="KW-0067">ATP-binding</keyword>
<evidence type="ECO:0000256" key="4">
    <source>
        <dbReference type="ARBA" id="ARBA00022741"/>
    </source>
</evidence>
<keyword evidence="7" id="KW-0206">Cytoskeleton</keyword>
<dbReference type="InterPro" id="IPR043129">
    <property type="entry name" value="ATPase_NBD"/>
</dbReference>
<dbReference type="GO" id="GO:0005524">
    <property type="term" value="F:ATP binding"/>
    <property type="evidence" value="ECO:0007669"/>
    <property type="project" value="UniProtKB-KW"/>
</dbReference>
<dbReference type="InterPro" id="IPR004000">
    <property type="entry name" value="Actin"/>
</dbReference>
<evidence type="ECO:0000256" key="9">
    <source>
        <dbReference type="RuleBase" id="RU000487"/>
    </source>
</evidence>
<dbReference type="InterPro" id="IPR020902">
    <property type="entry name" value="Actin/actin-like_CS"/>
</dbReference>
<evidence type="ECO:0000313" key="12">
    <source>
        <dbReference type="RefSeq" id="XP_030388227.1"/>
    </source>
</evidence>
<keyword evidence="10" id="KW-1185">Reference proteome</keyword>
<dbReference type="FunFam" id="3.30.420.40:FF:000205">
    <property type="entry name" value="Actin, alpha skeletal muscle"/>
    <property type="match status" value="1"/>
</dbReference>
<dbReference type="RefSeq" id="XP_030369154.1">
    <property type="nucleotide sequence ID" value="XM_030513294.1"/>
</dbReference>
<dbReference type="GeneID" id="115620165"/>
<dbReference type="Pfam" id="PF00022">
    <property type="entry name" value="Actin"/>
    <property type="match status" value="1"/>
</dbReference>
<dbReference type="Proteomes" id="UP000504634">
    <property type="component" value="Unplaced"/>
</dbReference>
<dbReference type="FunFam" id="3.30.420.40:FF:000018">
    <property type="entry name" value="Actin-like protein (Centractin)"/>
    <property type="match status" value="1"/>
</dbReference>
<protein>
    <submittedName>
        <fullName evidence="11 12">Actin-like protein 53D</fullName>
    </submittedName>
</protein>
<keyword evidence="4" id="KW-0547">Nucleotide-binding</keyword>
<evidence type="ECO:0000313" key="10">
    <source>
        <dbReference type="Proteomes" id="UP000504634"/>
    </source>
</evidence>
<evidence type="ECO:0000256" key="8">
    <source>
        <dbReference type="ARBA" id="ARBA00049360"/>
    </source>
</evidence>
<evidence type="ECO:0000256" key="3">
    <source>
        <dbReference type="ARBA" id="ARBA00022490"/>
    </source>
</evidence>
<dbReference type="GO" id="GO:0016787">
    <property type="term" value="F:hydrolase activity"/>
    <property type="evidence" value="ECO:0007669"/>
    <property type="project" value="UniProtKB-KW"/>
</dbReference>
<organism evidence="10 11">
    <name type="scientific">Drosophila lebanonensis</name>
    <name type="common">Fruit fly</name>
    <name type="synonym">Scaptodrosophila lebanonensis</name>
    <dbReference type="NCBI Taxonomy" id="7225"/>
    <lineage>
        <taxon>Eukaryota</taxon>
        <taxon>Metazoa</taxon>
        <taxon>Ecdysozoa</taxon>
        <taxon>Arthropoda</taxon>
        <taxon>Hexapoda</taxon>
        <taxon>Insecta</taxon>
        <taxon>Pterygota</taxon>
        <taxon>Neoptera</taxon>
        <taxon>Endopterygota</taxon>
        <taxon>Diptera</taxon>
        <taxon>Brachycera</taxon>
        <taxon>Muscomorpha</taxon>
        <taxon>Ephydroidea</taxon>
        <taxon>Drosophilidae</taxon>
        <taxon>Scaptodrosophila</taxon>
    </lineage>
</organism>
<dbReference type="RefSeq" id="XP_030388227.1">
    <property type="nucleotide sequence ID" value="XM_030532367.1"/>
</dbReference>
<reference evidence="11 12" key="1">
    <citation type="submission" date="2025-04" db="UniProtKB">
        <authorList>
            <consortium name="RefSeq"/>
        </authorList>
    </citation>
    <scope>IDENTIFICATION</scope>
    <source>
        <strain evidence="11 12">11010-0011.00</strain>
        <tissue evidence="11 12">Whole body</tissue>
    </source>
</reference>
<evidence type="ECO:0000256" key="6">
    <source>
        <dbReference type="ARBA" id="ARBA00022840"/>
    </source>
</evidence>
<keyword evidence="5" id="KW-0378">Hydrolase</keyword>
<evidence type="ECO:0000313" key="11">
    <source>
        <dbReference type="RefSeq" id="XP_030369154.1"/>
    </source>
</evidence>
<dbReference type="FunFam" id="3.90.640.10:FF:000047">
    <property type="entry name" value="Actin, alpha skeletal muscle"/>
    <property type="match status" value="1"/>
</dbReference>
<accession>A0A6J2SZ02</accession>
<dbReference type="Gene3D" id="3.30.420.40">
    <property type="match status" value="2"/>
</dbReference>
<dbReference type="OrthoDB" id="7822001at2759"/>
<dbReference type="PANTHER" id="PTHR11937">
    <property type="entry name" value="ACTIN"/>
    <property type="match status" value="1"/>
</dbReference>
<evidence type="ECO:0000256" key="5">
    <source>
        <dbReference type="ARBA" id="ARBA00022801"/>
    </source>
</evidence>
<keyword evidence="3" id="KW-0963">Cytoplasm</keyword>
<proteinExistence type="inferred from homology"/>
<dbReference type="GO" id="GO:0005856">
    <property type="term" value="C:cytoskeleton"/>
    <property type="evidence" value="ECO:0007669"/>
    <property type="project" value="UniProtKB-SubCell"/>
</dbReference>
<dbReference type="AlphaFoldDB" id="A0A6J2SZ02"/>
<evidence type="ECO:0000256" key="7">
    <source>
        <dbReference type="ARBA" id="ARBA00023212"/>
    </source>
</evidence>
<comment type="subcellular location">
    <subcellularLocation>
        <location evidence="1">Cytoplasm</location>
        <location evidence="1">Cytoskeleton</location>
    </subcellularLocation>
</comment>
<dbReference type="PRINTS" id="PR00190">
    <property type="entry name" value="ACTIN"/>
</dbReference>
<comment type="catalytic activity">
    <reaction evidence="8">
        <text>ATP + H2O = ADP + phosphate + H(+)</text>
        <dbReference type="Rhea" id="RHEA:13065"/>
        <dbReference type="ChEBI" id="CHEBI:15377"/>
        <dbReference type="ChEBI" id="CHEBI:15378"/>
        <dbReference type="ChEBI" id="CHEBI:30616"/>
        <dbReference type="ChEBI" id="CHEBI:43474"/>
        <dbReference type="ChEBI" id="CHEBI:456216"/>
    </reaction>
</comment>
<name>A0A6J2SZ02_DROLE</name>
<sequence length="421" mass="46993">MSNFVLPPKIQIDISDRRAQQIIYKSLKHPAARLAMFKDEELATAVVIDNGSGVCKAGFSGEATPRVVFPSIVGRPRHMNVLFDSLIGDSVIGEAAASKRGILTLKYPIEHGVVTNWDDMEKIWTHTYELLRVESDGHPVLLTEAPLNPKKNREKLTEIMFETFRVPALYVAIQAVLSLYATGRTIGIVVDSGDGVTHTVPIYEGYALPHACMRLDLAGRDLTNYLTKILMERGHSFTTSAEREIVRDLKEKLCYVAINYQQELEDSVNCSKKDNANGLNSTEEAYELPDGQIIIVGNERFRCPEALFQPSMVGMEIPGIHEATFNSIQKCDMDLRKEMYANIVLSGGSTMFKNIEQRLQQDIERMAPSSVKIKISAGPERRFAVWSGGSVLSSLSTFQNMWIDGAEYDEVGPSIIHRKCF</sequence>
<dbReference type="SMART" id="SM00268">
    <property type="entry name" value="ACTIN"/>
    <property type="match status" value="1"/>
</dbReference>
<dbReference type="PROSITE" id="PS01132">
    <property type="entry name" value="ACTINS_ACT_LIKE"/>
    <property type="match status" value="1"/>
</dbReference>
<evidence type="ECO:0000256" key="2">
    <source>
        <dbReference type="ARBA" id="ARBA00006752"/>
    </source>
</evidence>
<dbReference type="Gene3D" id="3.90.640.10">
    <property type="entry name" value="Actin, Chain A, domain 4"/>
    <property type="match status" value="1"/>
</dbReference>